<name>A0A5B7K6Y8_PORTR</name>
<dbReference type="EMBL" id="VSRR010140643">
    <property type="protein sequence ID" value="MPD04343.1"/>
    <property type="molecule type" value="Genomic_DNA"/>
</dbReference>
<organism evidence="1 2">
    <name type="scientific">Portunus trituberculatus</name>
    <name type="common">Swimming crab</name>
    <name type="synonym">Neptunus trituberculatus</name>
    <dbReference type="NCBI Taxonomy" id="210409"/>
    <lineage>
        <taxon>Eukaryota</taxon>
        <taxon>Metazoa</taxon>
        <taxon>Ecdysozoa</taxon>
        <taxon>Arthropoda</taxon>
        <taxon>Crustacea</taxon>
        <taxon>Multicrustacea</taxon>
        <taxon>Malacostraca</taxon>
        <taxon>Eumalacostraca</taxon>
        <taxon>Eucarida</taxon>
        <taxon>Decapoda</taxon>
        <taxon>Pleocyemata</taxon>
        <taxon>Brachyura</taxon>
        <taxon>Eubrachyura</taxon>
        <taxon>Portunoidea</taxon>
        <taxon>Portunidae</taxon>
        <taxon>Portuninae</taxon>
        <taxon>Portunus</taxon>
    </lineage>
</organism>
<dbReference type="AlphaFoldDB" id="A0A5B7K6Y8"/>
<proteinExistence type="predicted"/>
<accession>A0A5B7K6Y8</accession>
<gene>
    <name evidence="1" type="ORF">E2C01_100024</name>
</gene>
<protein>
    <submittedName>
        <fullName evidence="1">Uncharacterized protein</fullName>
    </submittedName>
</protein>
<evidence type="ECO:0000313" key="1">
    <source>
        <dbReference type="EMBL" id="MPD04343.1"/>
    </source>
</evidence>
<keyword evidence="2" id="KW-1185">Reference proteome</keyword>
<dbReference type="Proteomes" id="UP000324222">
    <property type="component" value="Unassembled WGS sequence"/>
</dbReference>
<evidence type="ECO:0000313" key="2">
    <source>
        <dbReference type="Proteomes" id="UP000324222"/>
    </source>
</evidence>
<sequence length="31" mass="3642">MIQRYTEQVQRLGVSPVSLPDMLIWLLDRPS</sequence>
<comment type="caution">
    <text evidence="1">The sequence shown here is derived from an EMBL/GenBank/DDBJ whole genome shotgun (WGS) entry which is preliminary data.</text>
</comment>
<reference evidence="1 2" key="1">
    <citation type="submission" date="2019-05" db="EMBL/GenBank/DDBJ databases">
        <title>Another draft genome of Portunus trituberculatus and its Hox gene families provides insights of decapod evolution.</title>
        <authorList>
            <person name="Jeong J.-H."/>
            <person name="Song I."/>
            <person name="Kim S."/>
            <person name="Choi T."/>
            <person name="Kim D."/>
            <person name="Ryu S."/>
            <person name="Kim W."/>
        </authorList>
    </citation>
    <scope>NUCLEOTIDE SEQUENCE [LARGE SCALE GENOMIC DNA]</scope>
    <source>
        <tissue evidence="1">Muscle</tissue>
    </source>
</reference>